<dbReference type="VEuPathDB" id="FungiDB:ASPFODRAFT_44027"/>
<gene>
    <name evidence="1" type="ORF">ASPFODRAFT_44027</name>
</gene>
<reference evidence="2" key="1">
    <citation type="journal article" date="2017" name="Genome Biol.">
        <title>Comparative genomics reveals high biological diversity and specific adaptations in the industrially and medically important fungal genus Aspergillus.</title>
        <authorList>
            <person name="de Vries R.P."/>
            <person name="Riley R."/>
            <person name="Wiebenga A."/>
            <person name="Aguilar-Osorio G."/>
            <person name="Amillis S."/>
            <person name="Uchima C.A."/>
            <person name="Anderluh G."/>
            <person name="Asadollahi M."/>
            <person name="Askin M."/>
            <person name="Barry K."/>
            <person name="Battaglia E."/>
            <person name="Bayram O."/>
            <person name="Benocci T."/>
            <person name="Braus-Stromeyer S.A."/>
            <person name="Caldana C."/>
            <person name="Canovas D."/>
            <person name="Cerqueira G.C."/>
            <person name="Chen F."/>
            <person name="Chen W."/>
            <person name="Choi C."/>
            <person name="Clum A."/>
            <person name="Dos Santos R.A."/>
            <person name="Damasio A.R."/>
            <person name="Diallinas G."/>
            <person name="Emri T."/>
            <person name="Fekete E."/>
            <person name="Flipphi M."/>
            <person name="Freyberg S."/>
            <person name="Gallo A."/>
            <person name="Gournas C."/>
            <person name="Habgood R."/>
            <person name="Hainaut M."/>
            <person name="Harispe M.L."/>
            <person name="Henrissat B."/>
            <person name="Hilden K.S."/>
            <person name="Hope R."/>
            <person name="Hossain A."/>
            <person name="Karabika E."/>
            <person name="Karaffa L."/>
            <person name="Karanyi Z."/>
            <person name="Krasevec N."/>
            <person name="Kuo A."/>
            <person name="Kusch H."/>
            <person name="LaButti K."/>
            <person name="Lagendijk E.L."/>
            <person name="Lapidus A."/>
            <person name="Levasseur A."/>
            <person name="Lindquist E."/>
            <person name="Lipzen A."/>
            <person name="Logrieco A.F."/>
            <person name="MacCabe A."/>
            <person name="Maekelae M.R."/>
            <person name="Malavazi I."/>
            <person name="Melin P."/>
            <person name="Meyer V."/>
            <person name="Mielnichuk N."/>
            <person name="Miskei M."/>
            <person name="Molnar A.P."/>
            <person name="Mule G."/>
            <person name="Ngan C.Y."/>
            <person name="Orejas M."/>
            <person name="Orosz E."/>
            <person name="Ouedraogo J.P."/>
            <person name="Overkamp K.M."/>
            <person name="Park H.-S."/>
            <person name="Perrone G."/>
            <person name="Piumi F."/>
            <person name="Punt P.J."/>
            <person name="Ram A.F."/>
            <person name="Ramon A."/>
            <person name="Rauscher S."/>
            <person name="Record E."/>
            <person name="Riano-Pachon D.M."/>
            <person name="Robert V."/>
            <person name="Roehrig J."/>
            <person name="Ruller R."/>
            <person name="Salamov A."/>
            <person name="Salih N.S."/>
            <person name="Samson R.A."/>
            <person name="Sandor E."/>
            <person name="Sanguinetti M."/>
            <person name="Schuetze T."/>
            <person name="Sepcic K."/>
            <person name="Shelest E."/>
            <person name="Sherlock G."/>
            <person name="Sophianopoulou V."/>
            <person name="Squina F.M."/>
            <person name="Sun H."/>
            <person name="Susca A."/>
            <person name="Todd R.B."/>
            <person name="Tsang A."/>
            <person name="Unkles S.E."/>
            <person name="van de Wiele N."/>
            <person name="van Rossen-Uffink D."/>
            <person name="Oliveira J.V."/>
            <person name="Vesth T.C."/>
            <person name="Visser J."/>
            <person name="Yu J.-H."/>
            <person name="Zhou M."/>
            <person name="Andersen M.R."/>
            <person name="Archer D.B."/>
            <person name="Baker S.E."/>
            <person name="Benoit I."/>
            <person name="Brakhage A.A."/>
            <person name="Braus G.H."/>
            <person name="Fischer R."/>
            <person name="Frisvad J.C."/>
            <person name="Goldman G.H."/>
            <person name="Houbraken J."/>
            <person name="Oakley B."/>
            <person name="Pocsi I."/>
            <person name="Scazzocchio C."/>
            <person name="Seiboth B."/>
            <person name="vanKuyk P.A."/>
            <person name="Wortman J."/>
            <person name="Dyer P.S."/>
            <person name="Grigoriev I.V."/>
        </authorList>
    </citation>
    <scope>NUCLEOTIDE SEQUENCE [LARGE SCALE GENOMIC DNA]</scope>
    <source>
        <strain evidence="2">CBS 106.47</strain>
    </source>
</reference>
<evidence type="ECO:0000313" key="2">
    <source>
        <dbReference type="Proteomes" id="UP000184063"/>
    </source>
</evidence>
<dbReference type="AlphaFoldDB" id="A0A1M3TP30"/>
<protein>
    <submittedName>
        <fullName evidence="1">Uncharacterized protein</fullName>
    </submittedName>
</protein>
<dbReference type="Proteomes" id="UP000184063">
    <property type="component" value="Unassembled WGS sequence"/>
</dbReference>
<organism evidence="1 2">
    <name type="scientific">Aspergillus luchuensis (strain CBS 106.47)</name>
    <dbReference type="NCBI Taxonomy" id="1137211"/>
    <lineage>
        <taxon>Eukaryota</taxon>
        <taxon>Fungi</taxon>
        <taxon>Dikarya</taxon>
        <taxon>Ascomycota</taxon>
        <taxon>Pezizomycotina</taxon>
        <taxon>Eurotiomycetes</taxon>
        <taxon>Eurotiomycetidae</taxon>
        <taxon>Eurotiales</taxon>
        <taxon>Aspergillaceae</taxon>
        <taxon>Aspergillus</taxon>
        <taxon>Aspergillus subgen. Circumdati</taxon>
    </lineage>
</organism>
<sequence length="60" mass="6787">MEPEEGKRSQADPLGGHAPALAQVLRQRLGSMGHCNRDCDPLGLPFSFLYRRKKHKEVEK</sequence>
<name>A0A1M3TP30_ASPLC</name>
<dbReference type="EMBL" id="KV878239">
    <property type="protein sequence ID" value="OJZ88374.1"/>
    <property type="molecule type" value="Genomic_DNA"/>
</dbReference>
<accession>A0A1M3TP30</accession>
<evidence type="ECO:0000313" key="1">
    <source>
        <dbReference type="EMBL" id="OJZ88374.1"/>
    </source>
</evidence>
<proteinExistence type="predicted"/>